<evidence type="ECO:0000313" key="2">
    <source>
        <dbReference type="Proteomes" id="UP000298390"/>
    </source>
</evidence>
<dbReference type="AlphaFoldDB" id="A0A4Y9Y442"/>
<accession>A0A4Y9Y442</accession>
<dbReference type="Proteomes" id="UP000298390">
    <property type="component" value="Unassembled WGS sequence"/>
</dbReference>
<gene>
    <name evidence="1" type="ORF">EVJ58_g7576</name>
</gene>
<dbReference type="EMBL" id="SEKV01000495">
    <property type="protein sequence ID" value="TFY56543.1"/>
    <property type="molecule type" value="Genomic_DNA"/>
</dbReference>
<sequence length="325" mass="36236">MTTLRFTQHAQVGMHINSSESLVLFVMSVRRDAAVGLAIEDLSLSLPTDLEYPVDAVRQCLRLTPNVETLILDLPSSSPVSILCGLTLPKIQLLSTNLPHQCLVSFLASHRSLRSLVLRFCGNGSNCPLRHVDLAHVTELQCPSRCLSGIARGRVSRATVNLTRLASNAVLAVRALSTSPLYSLSLDFYATDYDMLLRVAAAAPNLRKLKLVEKFRPQRRGHQSRRPWNDMISWHQALLRLSFLEEFALRSLVRVFTSRRPDVQVISGWANGTTRRSAPHPTLYHVAILQPCTRGDTRQLTEWFKGSSKGAWERVVNAVGPDVQL</sequence>
<protein>
    <submittedName>
        <fullName evidence="1">Uncharacterized protein</fullName>
    </submittedName>
</protein>
<evidence type="ECO:0000313" key="1">
    <source>
        <dbReference type="EMBL" id="TFY56543.1"/>
    </source>
</evidence>
<proteinExistence type="predicted"/>
<reference evidence="1 2" key="1">
    <citation type="submission" date="2019-01" db="EMBL/GenBank/DDBJ databases">
        <title>Genome sequencing of the rare red list fungi Fomitopsis rosea.</title>
        <authorList>
            <person name="Buettner E."/>
            <person name="Kellner H."/>
        </authorList>
    </citation>
    <scope>NUCLEOTIDE SEQUENCE [LARGE SCALE GENOMIC DNA]</scope>
    <source>
        <strain evidence="1 2">DSM 105464</strain>
    </source>
</reference>
<organism evidence="1 2">
    <name type="scientific">Rhodofomes roseus</name>
    <dbReference type="NCBI Taxonomy" id="34475"/>
    <lineage>
        <taxon>Eukaryota</taxon>
        <taxon>Fungi</taxon>
        <taxon>Dikarya</taxon>
        <taxon>Basidiomycota</taxon>
        <taxon>Agaricomycotina</taxon>
        <taxon>Agaricomycetes</taxon>
        <taxon>Polyporales</taxon>
        <taxon>Rhodofomes</taxon>
    </lineage>
</organism>
<comment type="caution">
    <text evidence="1">The sequence shown here is derived from an EMBL/GenBank/DDBJ whole genome shotgun (WGS) entry which is preliminary data.</text>
</comment>
<name>A0A4Y9Y442_9APHY</name>